<organism evidence="1 2">
    <name type="scientific">Rhynchosporium agropyri</name>
    <dbReference type="NCBI Taxonomy" id="914238"/>
    <lineage>
        <taxon>Eukaryota</taxon>
        <taxon>Fungi</taxon>
        <taxon>Dikarya</taxon>
        <taxon>Ascomycota</taxon>
        <taxon>Pezizomycotina</taxon>
        <taxon>Leotiomycetes</taxon>
        <taxon>Helotiales</taxon>
        <taxon>Ploettnerulaceae</taxon>
        <taxon>Rhynchosporium</taxon>
    </lineage>
</organism>
<reference evidence="2" key="1">
    <citation type="submission" date="2016-03" db="EMBL/GenBank/DDBJ databases">
        <authorList>
            <person name="Guldener U."/>
        </authorList>
    </citation>
    <scope>NUCLEOTIDE SEQUENCE [LARGE SCALE GENOMIC DNA]</scope>
    <source>
        <strain evidence="2">04CH-RAC-A.6.1</strain>
    </source>
</reference>
<evidence type="ECO:0000313" key="2">
    <source>
        <dbReference type="Proteomes" id="UP000178912"/>
    </source>
</evidence>
<sequence length="116" mass="13156">MNMNLAGHGFGNPPWQSPSFDLDQCFIFQPDPHRGYDACRSPTAIVRDHHNLQYIGSSAVAYPHLYYTQPSYSCDFGGYPNIRYQPQDIPPYTGTRYTVAEFHEANVVTIAPQMPQ</sequence>
<dbReference type="EMBL" id="FJUX01000021">
    <property type="protein sequence ID" value="CZS95155.1"/>
    <property type="molecule type" value="Genomic_DNA"/>
</dbReference>
<accession>A0A1E1KAQ3</accession>
<protein>
    <submittedName>
        <fullName evidence="1">Uncharacterized protein</fullName>
    </submittedName>
</protein>
<dbReference type="AlphaFoldDB" id="A0A1E1KAQ3"/>
<dbReference type="Proteomes" id="UP000178912">
    <property type="component" value="Unassembled WGS sequence"/>
</dbReference>
<name>A0A1E1KAQ3_9HELO</name>
<gene>
    <name evidence="1" type="ORF">RAG0_04918</name>
</gene>
<keyword evidence="2" id="KW-1185">Reference proteome</keyword>
<evidence type="ECO:0000313" key="1">
    <source>
        <dbReference type="EMBL" id="CZS95155.1"/>
    </source>
</evidence>
<proteinExistence type="predicted"/>